<evidence type="ECO:0000259" key="1">
    <source>
        <dbReference type="Pfam" id="PF01370"/>
    </source>
</evidence>
<name>A0A2Z4GG57_9BACT</name>
<evidence type="ECO:0000313" key="2">
    <source>
        <dbReference type="EMBL" id="AWV99974.1"/>
    </source>
</evidence>
<dbReference type="EMBL" id="CP029480">
    <property type="protein sequence ID" value="AWV99974.1"/>
    <property type="molecule type" value="Genomic_DNA"/>
</dbReference>
<protein>
    <submittedName>
        <fullName evidence="2">Epimerase</fullName>
    </submittedName>
</protein>
<dbReference type="GO" id="GO:0004029">
    <property type="term" value="F:aldehyde dehydrogenase (NAD+) activity"/>
    <property type="evidence" value="ECO:0007669"/>
    <property type="project" value="TreeGrafter"/>
</dbReference>
<dbReference type="Pfam" id="PF01370">
    <property type="entry name" value="Epimerase"/>
    <property type="match status" value="1"/>
</dbReference>
<dbReference type="SUPFAM" id="SSF51735">
    <property type="entry name" value="NAD(P)-binding Rossmann-fold domains"/>
    <property type="match status" value="1"/>
</dbReference>
<dbReference type="InterPro" id="IPR051783">
    <property type="entry name" value="NAD(P)-dependent_oxidoreduct"/>
</dbReference>
<dbReference type="KEGG" id="als:DJ013_18075"/>
<dbReference type="Proteomes" id="UP000249873">
    <property type="component" value="Chromosome"/>
</dbReference>
<feature type="domain" description="NAD-dependent epimerase/dehydratase" evidence="1">
    <location>
        <begin position="3"/>
        <end position="226"/>
    </location>
</feature>
<dbReference type="OrthoDB" id="596910at2"/>
<proteinExistence type="predicted"/>
<reference evidence="2 3" key="1">
    <citation type="submission" date="2018-05" db="EMBL/GenBank/DDBJ databases">
        <title>Complete genome sequence of Arcticibacterium luteifluviistationis SM1504T, a cytophagaceae bacterium isolated from Arctic surface seawater.</title>
        <authorList>
            <person name="Li Y."/>
            <person name="Qin Q.-L."/>
        </authorList>
    </citation>
    <scope>NUCLEOTIDE SEQUENCE [LARGE SCALE GENOMIC DNA]</scope>
    <source>
        <strain evidence="2 3">SM1504</strain>
    </source>
</reference>
<dbReference type="GO" id="GO:0005737">
    <property type="term" value="C:cytoplasm"/>
    <property type="evidence" value="ECO:0007669"/>
    <property type="project" value="TreeGrafter"/>
</dbReference>
<accession>A0A2Z4GG57</accession>
<dbReference type="RefSeq" id="WP_111373342.1">
    <property type="nucleotide sequence ID" value="NZ_CP029480.1"/>
</dbReference>
<evidence type="ECO:0000313" key="3">
    <source>
        <dbReference type="Proteomes" id="UP000249873"/>
    </source>
</evidence>
<organism evidence="2 3">
    <name type="scientific">Arcticibacterium luteifluviistationis</name>
    <dbReference type="NCBI Taxonomy" id="1784714"/>
    <lineage>
        <taxon>Bacteria</taxon>
        <taxon>Pseudomonadati</taxon>
        <taxon>Bacteroidota</taxon>
        <taxon>Cytophagia</taxon>
        <taxon>Cytophagales</taxon>
        <taxon>Leadbetterellaceae</taxon>
        <taxon>Arcticibacterium</taxon>
    </lineage>
</organism>
<dbReference type="InterPro" id="IPR036291">
    <property type="entry name" value="NAD(P)-bd_dom_sf"/>
</dbReference>
<dbReference type="Gene3D" id="3.40.50.720">
    <property type="entry name" value="NAD(P)-binding Rossmann-like Domain"/>
    <property type="match status" value="1"/>
</dbReference>
<dbReference type="PANTHER" id="PTHR48079">
    <property type="entry name" value="PROTEIN YEEZ"/>
    <property type="match status" value="1"/>
</dbReference>
<gene>
    <name evidence="2" type="ORF">DJ013_18075</name>
</gene>
<dbReference type="PANTHER" id="PTHR48079:SF6">
    <property type="entry name" value="NAD(P)-BINDING DOMAIN-CONTAINING PROTEIN-RELATED"/>
    <property type="match status" value="1"/>
</dbReference>
<dbReference type="InterPro" id="IPR001509">
    <property type="entry name" value="Epimerase_deHydtase"/>
</dbReference>
<sequence>MRVLITGATGLLGGELCRQLSKNENYDIKCLVRKKSTTLSPSIEQIIGDILDVPSLNKALADVDFVIHAAAMVSFHKKDKEDLFLTNVQGTANLTNACDTHKIQKFIHVSSVAALGKPENLLNQEKETTITENNKWQDSPLNSSYAKSKYLAELEVWRAQAEGLNTAIVNPSVILGEGEWQKSSTQLFNYVNNGHKFYTNGSINYVDVQDVAHAIITLLENEITGERFILNAGKVSYKDFFNLIAKNFNKPAPSILLKDKLIAILWRAEAIRSFLTGAKPLITKETSNSAKNNFLFDNTKVKSQLNIKFQSIENSIQRVCKYLKEKDKKATPL</sequence>
<keyword evidence="3" id="KW-1185">Reference proteome</keyword>
<dbReference type="AlphaFoldDB" id="A0A2Z4GG57"/>